<dbReference type="Proteomes" id="UP001055153">
    <property type="component" value="Unassembled WGS sequence"/>
</dbReference>
<keyword evidence="1" id="KW-0472">Membrane</keyword>
<reference evidence="3" key="1">
    <citation type="journal article" date="2021" name="Front. Microbiol.">
        <title>Comprehensive Comparative Genomics and Phenotyping of Methylobacterium Species.</title>
        <authorList>
            <person name="Alessa O."/>
            <person name="Ogura Y."/>
            <person name="Fujitani Y."/>
            <person name="Takami H."/>
            <person name="Hayashi T."/>
            <person name="Sahin N."/>
            <person name="Tani A."/>
        </authorList>
    </citation>
    <scope>NUCLEOTIDE SEQUENCE</scope>
    <source>
        <strain evidence="3">DSM 17168</strain>
    </source>
</reference>
<keyword evidence="1" id="KW-0812">Transmembrane</keyword>
<dbReference type="InterPro" id="IPR012495">
    <property type="entry name" value="TadE-like_dom"/>
</dbReference>
<evidence type="ECO:0000313" key="3">
    <source>
        <dbReference type="EMBL" id="GJD98398.1"/>
    </source>
</evidence>
<gene>
    <name evidence="3" type="ORF">GMJLKIPL_0306</name>
</gene>
<reference evidence="3" key="2">
    <citation type="submission" date="2021-08" db="EMBL/GenBank/DDBJ databases">
        <authorList>
            <person name="Tani A."/>
            <person name="Ola A."/>
            <person name="Ogura Y."/>
            <person name="Katsura K."/>
            <person name="Hayashi T."/>
        </authorList>
    </citation>
    <scope>NUCLEOTIDE SEQUENCE</scope>
    <source>
        <strain evidence="3">DSM 17168</strain>
    </source>
</reference>
<dbReference type="EMBL" id="BPQQ01000003">
    <property type="protein sequence ID" value="GJD98398.1"/>
    <property type="molecule type" value="Genomic_DNA"/>
</dbReference>
<keyword evidence="1" id="KW-1133">Transmembrane helix</keyword>
<evidence type="ECO:0000259" key="2">
    <source>
        <dbReference type="Pfam" id="PF07811"/>
    </source>
</evidence>
<evidence type="ECO:0000256" key="1">
    <source>
        <dbReference type="SAM" id="Phobius"/>
    </source>
</evidence>
<proteinExistence type="predicted"/>
<protein>
    <recommendedName>
        <fullName evidence="2">TadE-like domain-containing protein</fullName>
    </recommendedName>
</protein>
<evidence type="ECO:0000313" key="4">
    <source>
        <dbReference type="Proteomes" id="UP001055153"/>
    </source>
</evidence>
<accession>A0ABQ4S7E3</accession>
<feature type="transmembrane region" description="Helical" evidence="1">
    <location>
        <begin position="41"/>
        <end position="63"/>
    </location>
</feature>
<organism evidence="3 4">
    <name type="scientific">Methylobacterium isbiliense</name>
    <dbReference type="NCBI Taxonomy" id="315478"/>
    <lineage>
        <taxon>Bacteria</taxon>
        <taxon>Pseudomonadati</taxon>
        <taxon>Pseudomonadota</taxon>
        <taxon>Alphaproteobacteria</taxon>
        <taxon>Hyphomicrobiales</taxon>
        <taxon>Methylobacteriaceae</taxon>
        <taxon>Methylobacterium</taxon>
    </lineage>
</organism>
<name>A0ABQ4S7E3_9HYPH</name>
<keyword evidence="4" id="KW-1185">Reference proteome</keyword>
<comment type="caution">
    <text evidence="3">The sequence shown here is derived from an EMBL/GenBank/DDBJ whole genome shotgun (WGS) entry which is preliminary data.</text>
</comment>
<dbReference type="Pfam" id="PF07811">
    <property type="entry name" value="TadE"/>
    <property type="match status" value="1"/>
</dbReference>
<feature type="domain" description="TadE-like" evidence="2">
    <location>
        <begin position="35"/>
        <end position="77"/>
    </location>
</feature>
<sequence>MDLPREYPRMIRSFVHRLPALALRQVRRFGPARNGVVAVEFGLVALPFVGLLAAITETALAFFAAQMLDATVSDAARQIYTGQFQNSLKSNSPALSADETLKKFRKLVCTGRVTIFDCDKLKIDILPVSNDDSFKPKSPIDAQNKTWRKDFGTNYTKPEASQIVLVQAAVEFPVFFSAMNPMTLTNGMRVLQTTVAFRTEPYQ</sequence>